<dbReference type="Proteomes" id="UP001221763">
    <property type="component" value="Unassembled WGS sequence"/>
</dbReference>
<protein>
    <recommendedName>
        <fullName evidence="4">Sugar ABC transporter permease</fullName>
    </recommendedName>
</protein>
<keyword evidence="1" id="KW-0812">Transmembrane</keyword>
<organism evidence="2 3">
    <name type="scientific">Columbia Basin potato purple top phytoplasma</name>
    <dbReference type="NCBI Taxonomy" id="307134"/>
    <lineage>
        <taxon>Bacteria</taxon>
        <taxon>Bacillati</taxon>
        <taxon>Mycoplasmatota</taxon>
        <taxon>Mollicutes</taxon>
        <taxon>Acholeplasmatales</taxon>
        <taxon>Acholeplasmataceae</taxon>
        <taxon>Candidatus Phytoplasma</taxon>
        <taxon>16SrVI (Clover proliferation group)</taxon>
    </lineage>
</organism>
<keyword evidence="1" id="KW-1133">Transmembrane helix</keyword>
<reference evidence="2 3" key="1">
    <citation type="journal article" date="2023" name="Plant">
        <title>Draft Genome Sequence Resource of CBPPT1, a 'Candidatus Phytoplasma trifolii'-Related Strain Associated with Potato Purple Top Disease in the Columbia Basin, U.S.A.</title>
        <authorList>
            <person name="Wei W."/>
            <person name="Shao J."/>
            <person name="Bottner-Parker K.D."/>
            <person name="Zhao Y."/>
        </authorList>
    </citation>
    <scope>NUCLEOTIDE SEQUENCE [LARGE SCALE GENOMIC DNA]</scope>
    <source>
        <strain evidence="2 3">CBPPT1</strain>
    </source>
</reference>
<name>A0ABT5L9V2_9MOLU</name>
<comment type="caution">
    <text evidence="2">The sequence shown here is derived from an EMBL/GenBank/DDBJ whole genome shotgun (WGS) entry which is preliminary data.</text>
</comment>
<dbReference type="RefSeq" id="WP_273585448.1">
    <property type="nucleotide sequence ID" value="NZ_JANHJP010000016.1"/>
</dbReference>
<sequence>MARRRFRTYIRTSRRRKLTFGKFLMSWVLPSIGVAIPVLIFLAHFGYITINK</sequence>
<keyword evidence="1" id="KW-0472">Membrane</keyword>
<proteinExistence type="predicted"/>
<evidence type="ECO:0000256" key="1">
    <source>
        <dbReference type="SAM" id="Phobius"/>
    </source>
</evidence>
<evidence type="ECO:0000313" key="3">
    <source>
        <dbReference type="Proteomes" id="UP001221763"/>
    </source>
</evidence>
<feature type="transmembrane region" description="Helical" evidence="1">
    <location>
        <begin position="20"/>
        <end position="47"/>
    </location>
</feature>
<dbReference type="EMBL" id="JANHJP010000016">
    <property type="protein sequence ID" value="MDC9032277.1"/>
    <property type="molecule type" value="Genomic_DNA"/>
</dbReference>
<accession>A0ABT5L9V2</accession>
<evidence type="ECO:0008006" key="4">
    <source>
        <dbReference type="Google" id="ProtNLM"/>
    </source>
</evidence>
<gene>
    <name evidence="2" type="ORF">M8044_000500</name>
</gene>
<keyword evidence="3" id="KW-1185">Reference proteome</keyword>
<evidence type="ECO:0000313" key="2">
    <source>
        <dbReference type="EMBL" id="MDC9032277.1"/>
    </source>
</evidence>